<gene>
    <name evidence="1" type="ORF">QNI22_34390</name>
</gene>
<name>A0AAE3RCA9_9BACT</name>
<keyword evidence="2" id="KW-1185">Reference proteome</keyword>
<organism evidence="1 2">
    <name type="scientific">Xanthocytophaga agilis</name>
    <dbReference type="NCBI Taxonomy" id="3048010"/>
    <lineage>
        <taxon>Bacteria</taxon>
        <taxon>Pseudomonadati</taxon>
        <taxon>Bacteroidota</taxon>
        <taxon>Cytophagia</taxon>
        <taxon>Cytophagales</taxon>
        <taxon>Rhodocytophagaceae</taxon>
        <taxon>Xanthocytophaga</taxon>
    </lineage>
</organism>
<evidence type="ECO:0000313" key="1">
    <source>
        <dbReference type="EMBL" id="MDJ1505797.1"/>
    </source>
</evidence>
<proteinExistence type="predicted"/>
<protein>
    <submittedName>
        <fullName evidence="1">Uncharacterized protein</fullName>
    </submittedName>
</protein>
<accession>A0AAE3RCA9</accession>
<sequence>MAGIAPDIKTQALSESLYTCRRQVQKKENPWTFANNVSFQPSPLLVNASPSTGYRLSEK</sequence>
<comment type="caution">
    <text evidence="1">The sequence shown here is derived from an EMBL/GenBank/DDBJ whole genome shotgun (WGS) entry which is preliminary data.</text>
</comment>
<evidence type="ECO:0000313" key="2">
    <source>
        <dbReference type="Proteomes" id="UP001232063"/>
    </source>
</evidence>
<dbReference type="AlphaFoldDB" id="A0AAE3RCA9"/>
<reference evidence="1" key="1">
    <citation type="submission" date="2023-05" db="EMBL/GenBank/DDBJ databases">
        <authorList>
            <person name="Zhang X."/>
        </authorList>
    </citation>
    <scope>NUCLEOTIDE SEQUENCE</scope>
    <source>
        <strain evidence="1">BD1B2-1</strain>
    </source>
</reference>
<dbReference type="EMBL" id="JASJOU010000018">
    <property type="protein sequence ID" value="MDJ1505797.1"/>
    <property type="molecule type" value="Genomic_DNA"/>
</dbReference>
<dbReference type="RefSeq" id="WP_314518220.1">
    <property type="nucleotide sequence ID" value="NZ_JASJOU010000018.1"/>
</dbReference>
<dbReference type="Proteomes" id="UP001232063">
    <property type="component" value="Unassembled WGS sequence"/>
</dbReference>